<evidence type="ECO:0000256" key="5">
    <source>
        <dbReference type="ARBA" id="ARBA00022723"/>
    </source>
</evidence>
<evidence type="ECO:0000256" key="9">
    <source>
        <dbReference type="ARBA" id="ARBA00030592"/>
    </source>
</evidence>
<dbReference type="PIRSF" id="PIRSF001563">
    <property type="entry name" value="Folylpolyglu_synth"/>
    <property type="match status" value="1"/>
</dbReference>
<dbReference type="Gene3D" id="3.90.190.20">
    <property type="entry name" value="Mur ligase, C-terminal domain"/>
    <property type="match status" value="1"/>
</dbReference>
<evidence type="ECO:0000256" key="8">
    <source>
        <dbReference type="ARBA" id="ARBA00022842"/>
    </source>
</evidence>
<evidence type="ECO:0000259" key="13">
    <source>
        <dbReference type="Pfam" id="PF08245"/>
    </source>
</evidence>
<dbReference type="PATRIC" id="fig|883161.3.peg.1505"/>
<comment type="cofactor">
    <cofactor evidence="1">
        <name>Mg(2+)</name>
        <dbReference type="ChEBI" id="CHEBI:18420"/>
    </cofactor>
</comment>
<evidence type="ECO:0000256" key="3">
    <source>
        <dbReference type="ARBA" id="ARBA00013025"/>
    </source>
</evidence>
<keyword evidence="4 11" id="KW-0436">Ligase</keyword>
<keyword evidence="6 11" id="KW-0547">Nucleotide-binding</keyword>
<dbReference type="SUPFAM" id="SSF53623">
    <property type="entry name" value="MurD-like peptide ligases, catalytic domain"/>
    <property type="match status" value="1"/>
</dbReference>
<organism evidence="14 15">
    <name type="scientific">Propionimicrobium lymphophilum ACS-093-V-SCH5</name>
    <dbReference type="NCBI Taxonomy" id="883161"/>
    <lineage>
        <taxon>Bacteria</taxon>
        <taxon>Bacillati</taxon>
        <taxon>Actinomycetota</taxon>
        <taxon>Actinomycetes</taxon>
        <taxon>Propionibacteriales</taxon>
        <taxon>Propionibacteriaceae</taxon>
        <taxon>Propionimicrobium</taxon>
    </lineage>
</organism>
<keyword evidence="7 11" id="KW-0067">ATP-binding</keyword>
<accession>S2VWS8</accession>
<dbReference type="STRING" id="883161.HMPREF9306_01516"/>
<dbReference type="GO" id="GO:0005737">
    <property type="term" value="C:cytoplasm"/>
    <property type="evidence" value="ECO:0007669"/>
    <property type="project" value="TreeGrafter"/>
</dbReference>
<evidence type="ECO:0000256" key="1">
    <source>
        <dbReference type="ARBA" id="ARBA00001946"/>
    </source>
</evidence>
<keyword evidence="5" id="KW-0479">Metal-binding</keyword>
<evidence type="ECO:0000256" key="6">
    <source>
        <dbReference type="ARBA" id="ARBA00022741"/>
    </source>
</evidence>
<evidence type="ECO:0000256" key="2">
    <source>
        <dbReference type="ARBA" id="ARBA00008276"/>
    </source>
</evidence>
<dbReference type="Pfam" id="PF02875">
    <property type="entry name" value="Mur_ligase_C"/>
    <property type="match status" value="1"/>
</dbReference>
<dbReference type="Proteomes" id="UP000014417">
    <property type="component" value="Unassembled WGS sequence"/>
</dbReference>
<keyword evidence="8" id="KW-0460">Magnesium</keyword>
<name>S2VWS8_9ACTN</name>
<dbReference type="NCBIfam" id="TIGR01499">
    <property type="entry name" value="folC"/>
    <property type="match status" value="1"/>
</dbReference>
<dbReference type="EC" id="6.3.2.17" evidence="3"/>
<feature type="domain" description="Mur ligase C-terminal" evidence="12">
    <location>
        <begin position="306"/>
        <end position="430"/>
    </location>
</feature>
<evidence type="ECO:0000313" key="14">
    <source>
        <dbReference type="EMBL" id="EPD31958.1"/>
    </source>
</evidence>
<dbReference type="InterPro" id="IPR004101">
    <property type="entry name" value="Mur_ligase_C"/>
</dbReference>
<keyword evidence="15" id="KW-1185">Reference proteome</keyword>
<comment type="catalytic activity">
    <reaction evidence="10">
        <text>(6S)-5,6,7,8-tetrahydrofolyl-(gamma-L-Glu)(n) + L-glutamate + ATP = (6S)-5,6,7,8-tetrahydrofolyl-(gamma-L-Glu)(n+1) + ADP + phosphate + H(+)</text>
        <dbReference type="Rhea" id="RHEA:10580"/>
        <dbReference type="Rhea" id="RHEA-COMP:14738"/>
        <dbReference type="Rhea" id="RHEA-COMP:14740"/>
        <dbReference type="ChEBI" id="CHEBI:15378"/>
        <dbReference type="ChEBI" id="CHEBI:29985"/>
        <dbReference type="ChEBI" id="CHEBI:30616"/>
        <dbReference type="ChEBI" id="CHEBI:43474"/>
        <dbReference type="ChEBI" id="CHEBI:141005"/>
        <dbReference type="ChEBI" id="CHEBI:456216"/>
        <dbReference type="EC" id="6.3.2.17"/>
    </reaction>
</comment>
<evidence type="ECO:0000259" key="12">
    <source>
        <dbReference type="Pfam" id="PF02875"/>
    </source>
</evidence>
<dbReference type="InterPro" id="IPR036565">
    <property type="entry name" value="Mur-like_cat_sf"/>
</dbReference>
<dbReference type="PANTHER" id="PTHR11136">
    <property type="entry name" value="FOLYLPOLYGLUTAMATE SYNTHASE-RELATED"/>
    <property type="match status" value="1"/>
</dbReference>
<protein>
    <recommendedName>
        <fullName evidence="3">tetrahydrofolate synthase</fullName>
        <ecNumber evidence="3">6.3.2.17</ecNumber>
    </recommendedName>
    <alternativeName>
        <fullName evidence="9">Tetrahydrofolylpolyglutamate synthase</fullName>
    </alternativeName>
</protein>
<gene>
    <name evidence="14" type="ORF">HMPREF9306_01516</name>
</gene>
<dbReference type="GO" id="GO:0005524">
    <property type="term" value="F:ATP binding"/>
    <property type="evidence" value="ECO:0007669"/>
    <property type="project" value="UniProtKB-KW"/>
</dbReference>
<dbReference type="SUPFAM" id="SSF53244">
    <property type="entry name" value="MurD-like peptide ligases, peptide-binding domain"/>
    <property type="match status" value="1"/>
</dbReference>
<comment type="similarity">
    <text evidence="2 11">Belongs to the folylpolyglutamate synthase family.</text>
</comment>
<dbReference type="InterPro" id="IPR013221">
    <property type="entry name" value="Mur_ligase_cen"/>
</dbReference>
<dbReference type="HOGENOM" id="CLU_015869_1_2_11"/>
<evidence type="ECO:0000313" key="15">
    <source>
        <dbReference type="Proteomes" id="UP000014417"/>
    </source>
</evidence>
<dbReference type="AlphaFoldDB" id="S2VWS8"/>
<dbReference type="InterPro" id="IPR001645">
    <property type="entry name" value="Folylpolyglutamate_synth"/>
</dbReference>
<comment type="caution">
    <text evidence="14">The sequence shown here is derived from an EMBL/GenBank/DDBJ whole genome shotgun (WGS) entry which is preliminary data.</text>
</comment>
<dbReference type="PANTHER" id="PTHR11136:SF0">
    <property type="entry name" value="DIHYDROFOLATE SYNTHETASE-RELATED"/>
    <property type="match status" value="1"/>
</dbReference>
<dbReference type="FunFam" id="3.40.1190.10:FF:000011">
    <property type="entry name" value="Folylpolyglutamate synthase/dihydrofolate synthase"/>
    <property type="match status" value="1"/>
</dbReference>
<evidence type="ECO:0000256" key="7">
    <source>
        <dbReference type="ARBA" id="ARBA00022840"/>
    </source>
</evidence>
<proteinExistence type="inferred from homology"/>
<dbReference type="RefSeq" id="WP_016456340.1">
    <property type="nucleotide sequence ID" value="NZ_KE150269.1"/>
</dbReference>
<dbReference type="GO" id="GO:0004326">
    <property type="term" value="F:tetrahydrofolylpolyglutamate synthase activity"/>
    <property type="evidence" value="ECO:0007669"/>
    <property type="project" value="UniProtKB-EC"/>
</dbReference>
<dbReference type="InterPro" id="IPR036615">
    <property type="entry name" value="Mur_ligase_C_dom_sf"/>
</dbReference>
<dbReference type="GO" id="GO:0046872">
    <property type="term" value="F:metal ion binding"/>
    <property type="evidence" value="ECO:0007669"/>
    <property type="project" value="UniProtKB-KW"/>
</dbReference>
<dbReference type="EMBL" id="AGZR01000009">
    <property type="protein sequence ID" value="EPD31958.1"/>
    <property type="molecule type" value="Genomic_DNA"/>
</dbReference>
<feature type="domain" description="Mur ligase central" evidence="13">
    <location>
        <begin position="51"/>
        <end position="280"/>
    </location>
</feature>
<evidence type="ECO:0000256" key="4">
    <source>
        <dbReference type="ARBA" id="ARBA00022598"/>
    </source>
</evidence>
<dbReference type="GO" id="GO:0008841">
    <property type="term" value="F:dihydrofolate synthase activity"/>
    <property type="evidence" value="ECO:0007669"/>
    <property type="project" value="TreeGrafter"/>
</dbReference>
<dbReference type="Pfam" id="PF08245">
    <property type="entry name" value="Mur_ligase_M"/>
    <property type="match status" value="1"/>
</dbReference>
<dbReference type="Gene3D" id="3.40.1190.10">
    <property type="entry name" value="Mur-like, catalytic domain"/>
    <property type="match status" value="1"/>
</dbReference>
<evidence type="ECO:0000256" key="11">
    <source>
        <dbReference type="PIRNR" id="PIRNR001563"/>
    </source>
</evidence>
<reference evidence="14 15" key="1">
    <citation type="submission" date="2013-04" db="EMBL/GenBank/DDBJ databases">
        <title>The Genome Sequence of Propionimicrobium lymphophilum ACS-093-V-SCH5.</title>
        <authorList>
            <consortium name="The Broad Institute Genomics Platform"/>
            <person name="Earl A."/>
            <person name="Ward D."/>
            <person name="Feldgarden M."/>
            <person name="Gevers D."/>
            <person name="Saerens B."/>
            <person name="Vaneechoutte M."/>
            <person name="Walker B."/>
            <person name="Young S."/>
            <person name="Zeng Q."/>
            <person name="Gargeya S."/>
            <person name="Fitzgerald M."/>
            <person name="Haas B."/>
            <person name="Abouelleil A."/>
            <person name="Allen A.W."/>
            <person name="Alvarado L."/>
            <person name="Arachchi H.M."/>
            <person name="Berlin A.M."/>
            <person name="Chapman S.B."/>
            <person name="Gainer-Dewar J."/>
            <person name="Goldberg J."/>
            <person name="Griggs A."/>
            <person name="Gujja S."/>
            <person name="Hansen M."/>
            <person name="Howarth C."/>
            <person name="Imamovic A."/>
            <person name="Ireland A."/>
            <person name="Larimer J."/>
            <person name="McCowan C."/>
            <person name="Murphy C."/>
            <person name="Pearson M."/>
            <person name="Poon T.W."/>
            <person name="Priest M."/>
            <person name="Roberts A."/>
            <person name="Saif S."/>
            <person name="Shea T."/>
            <person name="Sisk P."/>
            <person name="Sykes S."/>
            <person name="Wortman J."/>
            <person name="Nusbaum C."/>
            <person name="Birren B."/>
        </authorList>
    </citation>
    <scope>NUCLEOTIDE SEQUENCE [LARGE SCALE GENOMIC DNA]</scope>
    <source>
        <strain evidence="14 15">ACS-093-V-SCH5</strain>
    </source>
</reference>
<sequence>MTNDQDIKHEELSQELINRWPESHPQPSLDRIKALCNLLADPQEACPVIQITGTNGKGSTAIMIDALIRAMGLRTGRFSSPHLVDVRERICVDGEPISKERFDELYEEIEPFVQMVDEQKIGGVKMTFFEVITAMAYAAFADAPVDVAIMEVGMGGKWDATSVADAKVGVVGPIALDHMHLLGDTVAEIAEEKSGVVKHGGVGVFAGQQPEAASVLTKRCVEVGASMKREGIDFGLLDRQPGVGGQLIRIDTSGGPVSVIFLPLFGAHMAHNAALAVAAVEAFQGGKPLNPEIINEGLGNVKAPARLELVHSEPTVILDTAHNPHGVKATLAGLREVFPDNPVICVCAMMADKQTSKVLEMLSGEVDYLIATTIPDNPRADSAADFADQAQGAFGAGRVRMSERPEEALAIAMGMADTRADDAVVLVLGSVYLAGLIRPRLIDENNTEKASWQVDVISSKEELK</sequence>
<evidence type="ECO:0000256" key="10">
    <source>
        <dbReference type="ARBA" id="ARBA00047493"/>
    </source>
</evidence>